<organism evidence="4 5">
    <name type="scientific">Phyllosticta citricarpa</name>
    <dbReference type="NCBI Taxonomy" id="55181"/>
    <lineage>
        <taxon>Eukaryota</taxon>
        <taxon>Fungi</taxon>
        <taxon>Dikarya</taxon>
        <taxon>Ascomycota</taxon>
        <taxon>Pezizomycotina</taxon>
        <taxon>Dothideomycetes</taxon>
        <taxon>Dothideomycetes incertae sedis</taxon>
        <taxon>Botryosphaeriales</taxon>
        <taxon>Phyllostictaceae</taxon>
        <taxon>Phyllosticta</taxon>
    </lineage>
</organism>
<dbReference type="PANTHER" id="PTHR38788:SF3">
    <property type="entry name" value="CLR5 DOMAIN-CONTAINING PROTEIN"/>
    <property type="match status" value="1"/>
</dbReference>
<protein>
    <recommendedName>
        <fullName evidence="3">Clr5 domain-containing protein</fullName>
    </recommendedName>
</protein>
<dbReference type="SUPFAM" id="SSF48403">
    <property type="entry name" value="Ankyrin repeat"/>
    <property type="match status" value="1"/>
</dbReference>
<evidence type="ECO:0000259" key="3">
    <source>
        <dbReference type="Pfam" id="PF14420"/>
    </source>
</evidence>
<dbReference type="Proteomes" id="UP001365128">
    <property type="component" value="Unassembled WGS sequence"/>
</dbReference>
<reference evidence="4 5" key="1">
    <citation type="submission" date="2024-04" db="EMBL/GenBank/DDBJ databases">
        <title>Phyllosticta paracitricarpa is synonymous to the EU quarantine fungus P. citricarpa based on phylogenomic analyses.</title>
        <authorList>
            <consortium name="Lawrence Berkeley National Laboratory"/>
            <person name="Van Ingen-Buijs V.A."/>
            <person name="Van Westerhoven A.C."/>
            <person name="Haridas S."/>
            <person name="Skiadas P."/>
            <person name="Martin F."/>
            <person name="Groenewald J.Z."/>
            <person name="Crous P.W."/>
            <person name="Seidl M.F."/>
        </authorList>
    </citation>
    <scope>NUCLEOTIDE SEQUENCE [LARGE SCALE GENOMIC DNA]</scope>
    <source>
        <strain evidence="4 5">CBS 122670</strain>
    </source>
</reference>
<comment type="caution">
    <text evidence="4">The sequence shown here is derived from an EMBL/GenBank/DDBJ whole genome shotgun (WGS) entry which is preliminary data.</text>
</comment>
<dbReference type="Gene3D" id="1.25.40.20">
    <property type="entry name" value="Ankyrin repeat-containing domain"/>
    <property type="match status" value="1"/>
</dbReference>
<feature type="region of interest" description="Disordered" evidence="2">
    <location>
        <begin position="813"/>
        <end position="844"/>
    </location>
</feature>
<dbReference type="Pfam" id="PF00023">
    <property type="entry name" value="Ank"/>
    <property type="match status" value="1"/>
</dbReference>
<keyword evidence="5" id="KW-1185">Reference proteome</keyword>
<keyword evidence="1" id="KW-0040">ANK repeat</keyword>
<name>A0ABR1MQ01_9PEZI</name>
<gene>
    <name evidence="4" type="ORF">IWX46DRAFT_659654</name>
</gene>
<evidence type="ECO:0000256" key="2">
    <source>
        <dbReference type="SAM" id="MobiDB-lite"/>
    </source>
</evidence>
<evidence type="ECO:0000256" key="1">
    <source>
        <dbReference type="PROSITE-ProRule" id="PRU00023"/>
    </source>
</evidence>
<sequence length="880" mass="97340">MWTSLSFFAPRRRLTIREPAAVPSLDETTYQFTLLPTTRKIMAPTWESLKEAIRELYLVQNASKEYVMSEMRRLHNFTATEAQYERQLKRWKFRKNLTTRDHITLNGEPVSSKKLKKKASTSGYQTTWDKLQASLQVCDHRSPTPEGIVVCTPPAGPADEPHQIEVFGLSPSHAPRSPSLPVARSIATLWESSTNSTHPGEGRIYPNALQVALVKALMTQKLPDTKSNHLLAKQWVNLCGRKGLPMNISMALKSNSNIHMLQLPQKLPIMPQMEALAGAVAQETLLLNELKLLTNLIMQSGSGIAKIHRGHQTAGNWCQEYPSRLQYQRDFRPGSMRGSSQGASASSQQKWTGKIFPASAVFSSSLRSAANDLGVRGNKGHEALAIAARLRHTDVVKVLLDAGAPINQDFRCSTAICPPIFWTTKHGHVEIASLLLHHGALTERPFCPHGSRCTKSYHEYYDSFVSTPPTVLQLASAQGDYLMTKTLLLHDASVNSEPVSRTRTSGFTGQFSDLAGLSTFGIASKDRRKKGSSSVLIELLLNDESFASSVDLTVDSAHPEHIQFPLPSAKRESLDPLKAAAFEWGLLLLNVTLEEGPDINGVCPEGLPAFHMMFKNHSRLNKQDYFLEFRQVWTYITTNPDASSELVGTIVAMIYREHMKDFHEKMELSEYLCENGSICDDPKALKRAITHRSSRLVQILTDILTGFASDDPHLEHPALEQAIQEYDKTTLEILLESMPTIRRSPEEALRGTAGAKTVTVRHDAVKILSFASRGIFKPTPPTISTLKLQTKADTNSHCCANDRRASRLRKLLPHPTADTPNSSIMDSAPGNPHTKPPTAPVKVNVGPKHGVDVNVGGKKPVGVKVGWKGIHVNVNGKKIM</sequence>
<dbReference type="PANTHER" id="PTHR38788">
    <property type="entry name" value="CLR5 DOMAIN-CONTAINING PROTEIN"/>
    <property type="match status" value="1"/>
</dbReference>
<dbReference type="SMART" id="SM00248">
    <property type="entry name" value="ANK"/>
    <property type="match status" value="4"/>
</dbReference>
<feature type="domain" description="Clr5" evidence="3">
    <location>
        <begin position="43"/>
        <end position="95"/>
    </location>
</feature>
<proteinExistence type="predicted"/>
<feature type="repeat" description="ANK" evidence="1">
    <location>
        <begin position="379"/>
        <end position="411"/>
    </location>
</feature>
<dbReference type="EMBL" id="JBBPDW010000002">
    <property type="protein sequence ID" value="KAK7555807.1"/>
    <property type="molecule type" value="Genomic_DNA"/>
</dbReference>
<evidence type="ECO:0000313" key="5">
    <source>
        <dbReference type="Proteomes" id="UP001365128"/>
    </source>
</evidence>
<accession>A0ABR1MQ01</accession>
<dbReference type="Pfam" id="PF14420">
    <property type="entry name" value="Clr5"/>
    <property type="match status" value="1"/>
</dbReference>
<dbReference type="PROSITE" id="PS50297">
    <property type="entry name" value="ANK_REP_REGION"/>
    <property type="match status" value="1"/>
</dbReference>
<dbReference type="InterPro" id="IPR002110">
    <property type="entry name" value="Ankyrin_rpt"/>
</dbReference>
<dbReference type="InterPro" id="IPR025676">
    <property type="entry name" value="Clr5_dom"/>
</dbReference>
<evidence type="ECO:0000313" key="4">
    <source>
        <dbReference type="EMBL" id="KAK7555807.1"/>
    </source>
</evidence>
<dbReference type="PROSITE" id="PS50088">
    <property type="entry name" value="ANK_REPEAT"/>
    <property type="match status" value="1"/>
</dbReference>
<dbReference type="InterPro" id="IPR036770">
    <property type="entry name" value="Ankyrin_rpt-contain_sf"/>
</dbReference>